<sequence>MHPFLTKKIIYPLHERLMHRPTFPYAAALEKSQWLSREDVEQLQLGKLKELLQIAAAHCPWHAARIREAGLELSHAAPLSLEALRRLPTMSKHDAIQNGDDMVWRDVPGGAFKYNTGGSSGQPLIFYFGRWRQASDAAGRIRARRWWGVDVGDREVYLWGAPVELNKTDRIKQLRDRLFNQLVLNAFEMSPQNMDDYMEAIRAYRPKCIYGYASSIALLAAHAQARGRDLRLPSLKVVCTTGEPLYEHQRELIQTVFGVPAANEFGSRDIGFTAHESPGGQMLLMSESIILEVLGADGQPVAPGEVGEAVMTGLCSQAQPFIRYRTGDMVCQTDEICSAGRGLHVIGEVMGRTTDFIVRADGTIMHALAVIYVLRAVQGVEEFKLIQHAVDKIEIQVVQNPRWTAACAAEIERGIQARLGAEVRVELRLLDEIRPEASGKHRYVVSHVALDDGLRTAESSPDS</sequence>
<dbReference type="PANTHER" id="PTHR36932:SF1">
    <property type="entry name" value="CAPSULAR POLYSACCHARIDE BIOSYNTHESIS PROTEIN"/>
    <property type="match status" value="1"/>
</dbReference>
<dbReference type="PANTHER" id="PTHR36932">
    <property type="entry name" value="CAPSULAR POLYSACCHARIDE BIOSYNTHESIS PROTEIN"/>
    <property type="match status" value="1"/>
</dbReference>
<dbReference type="Gene3D" id="3.40.50.12780">
    <property type="entry name" value="N-terminal domain of ligase-like"/>
    <property type="match status" value="1"/>
</dbReference>
<dbReference type="EMBL" id="CP013099">
    <property type="protein sequence ID" value="ALP54093.1"/>
    <property type="molecule type" value="Genomic_DNA"/>
</dbReference>
<dbReference type="InterPro" id="IPR053158">
    <property type="entry name" value="CapK_Type1_Caps_Biosynth"/>
</dbReference>
<gene>
    <name evidence="1" type="ORF">Tel_13650</name>
</gene>
<name>A0A0S2TG90_9GAMM</name>
<dbReference type="InterPro" id="IPR042099">
    <property type="entry name" value="ANL_N_sf"/>
</dbReference>
<organism evidence="1 2">
    <name type="scientific">Candidatus Tenderia electrophaga</name>
    <dbReference type="NCBI Taxonomy" id="1748243"/>
    <lineage>
        <taxon>Bacteria</taxon>
        <taxon>Pseudomonadati</taxon>
        <taxon>Pseudomonadota</taxon>
        <taxon>Gammaproteobacteria</taxon>
        <taxon>Candidatus Tenderiales</taxon>
        <taxon>Candidatus Tenderiaceae</taxon>
        <taxon>Candidatus Tenderia</taxon>
    </lineage>
</organism>
<keyword evidence="2" id="KW-1185">Reference proteome</keyword>
<protein>
    <submittedName>
        <fullName evidence="1">Capsule biosynthesis protein CapK</fullName>
    </submittedName>
</protein>
<reference evidence="1" key="1">
    <citation type="submission" date="2015-10" db="EMBL/GenBank/DDBJ databases">
        <title>Description of Candidatus Tenderia electrophaga gen. nov, sp. nov., an Uncultivated Electroautotroph from a Biocathode Enrichment.</title>
        <authorList>
            <person name="Eddie B.J."/>
            <person name="Malanoski A.P."/>
            <person name="Wang Z."/>
            <person name="Hall R.J."/>
            <person name="Oh S.D."/>
            <person name="Heiner C."/>
            <person name="Lin B."/>
            <person name="Strycharz-Glaven S.M."/>
        </authorList>
    </citation>
    <scope>NUCLEOTIDE SEQUENCE [LARGE SCALE GENOMIC DNA]</scope>
    <source>
        <strain evidence="1">NRL1</strain>
    </source>
</reference>
<dbReference type="AlphaFoldDB" id="A0A0S2TG90"/>
<proteinExistence type="predicted"/>
<evidence type="ECO:0000313" key="2">
    <source>
        <dbReference type="Proteomes" id="UP000055136"/>
    </source>
</evidence>
<dbReference type="KEGG" id="tee:Tel_13650"/>
<dbReference type="STRING" id="1748243.Tel_13650"/>
<evidence type="ECO:0000313" key="1">
    <source>
        <dbReference type="EMBL" id="ALP54093.1"/>
    </source>
</evidence>
<dbReference type="Proteomes" id="UP000055136">
    <property type="component" value="Chromosome"/>
</dbReference>
<dbReference type="SUPFAM" id="SSF56801">
    <property type="entry name" value="Acetyl-CoA synthetase-like"/>
    <property type="match status" value="1"/>
</dbReference>
<accession>A0A0S2TG90</accession>